<name>A0A9X2BBK7_9SPHI</name>
<evidence type="ECO:0000259" key="5">
    <source>
        <dbReference type="Pfam" id="PF25917"/>
    </source>
</evidence>
<comment type="caution">
    <text evidence="8">The sequence shown here is derived from an EMBL/GenBank/DDBJ whole genome shotgun (WGS) entry which is preliminary data.</text>
</comment>
<evidence type="ECO:0000256" key="3">
    <source>
        <dbReference type="ARBA" id="ARBA00022448"/>
    </source>
</evidence>
<feature type="domain" description="CusB-like beta-barrel" evidence="6">
    <location>
        <begin position="197"/>
        <end position="269"/>
    </location>
</feature>
<reference evidence="8" key="1">
    <citation type="submission" date="2022-04" db="EMBL/GenBank/DDBJ databases">
        <title>Mucilaginibacter sp. RS28 isolated from freshwater.</title>
        <authorList>
            <person name="Ko S.-R."/>
        </authorList>
    </citation>
    <scope>NUCLEOTIDE SEQUENCE</scope>
    <source>
        <strain evidence="8">RS28</strain>
    </source>
</reference>
<gene>
    <name evidence="8" type="ORF">MUY27_01595</name>
</gene>
<evidence type="ECO:0000256" key="1">
    <source>
        <dbReference type="ARBA" id="ARBA00004196"/>
    </source>
</evidence>
<dbReference type="Gene3D" id="2.40.30.170">
    <property type="match status" value="1"/>
</dbReference>
<evidence type="ECO:0000256" key="2">
    <source>
        <dbReference type="ARBA" id="ARBA00009477"/>
    </source>
</evidence>
<accession>A0A9X2BBK7</accession>
<dbReference type="Proteomes" id="UP001139450">
    <property type="component" value="Unassembled WGS sequence"/>
</dbReference>
<dbReference type="Gene3D" id="2.40.420.20">
    <property type="match status" value="1"/>
</dbReference>
<feature type="chain" id="PRO_5040845708" evidence="4">
    <location>
        <begin position="20"/>
        <end position="357"/>
    </location>
</feature>
<dbReference type="PANTHER" id="PTHR30469">
    <property type="entry name" value="MULTIDRUG RESISTANCE PROTEIN MDTA"/>
    <property type="match status" value="1"/>
</dbReference>
<evidence type="ECO:0000259" key="7">
    <source>
        <dbReference type="Pfam" id="PF25967"/>
    </source>
</evidence>
<dbReference type="Pfam" id="PF25967">
    <property type="entry name" value="RND-MFP_C"/>
    <property type="match status" value="1"/>
</dbReference>
<protein>
    <submittedName>
        <fullName evidence="8">Efflux RND transporter periplasmic adaptor subunit</fullName>
    </submittedName>
</protein>
<dbReference type="GO" id="GO:1990281">
    <property type="term" value="C:efflux pump complex"/>
    <property type="evidence" value="ECO:0007669"/>
    <property type="project" value="TreeGrafter"/>
</dbReference>
<feature type="domain" description="Multidrug resistance protein MdtA-like barrel-sandwich hybrid" evidence="5">
    <location>
        <begin position="64"/>
        <end position="185"/>
    </location>
</feature>
<sequence length="357" mass="38194">MSKIYVSLAGLSVASLILAGCAGKKETAATVDTISVQAIRLDSTGNHADGKIIYNGTLQANKAIDLSFQVSGTINAINVKTGDHVKKGQLLATVDQTTYQSQYDAQLAQVRLAGENYQRIKAVYDKGSVAEIKMLEAKSNYEQALASSKATYQNIAHTRLFAPQTGYIGEKKAEAGSTASPGQPVLQLLDTRSIDVLVAVPESEINRYHIGDAATVKVDALDNQPLQGRVSEVGVLALNNSANYNLKVRLGNDGERLRPGMLCKVVFDHKQTAAKEAGNSEVIVPVQAVQVDENGNNYVYIISADNKAQRKPVKTGTLYNNGLSITSGLSGNERLILSGYQKLADQTPVTVKNTAEL</sequence>
<dbReference type="Gene3D" id="2.40.50.100">
    <property type="match status" value="1"/>
</dbReference>
<dbReference type="RefSeq" id="WP_245128214.1">
    <property type="nucleotide sequence ID" value="NZ_JALJEJ010000001.1"/>
</dbReference>
<keyword evidence="3" id="KW-0813">Transport</keyword>
<evidence type="ECO:0000259" key="6">
    <source>
        <dbReference type="Pfam" id="PF25954"/>
    </source>
</evidence>
<evidence type="ECO:0000313" key="8">
    <source>
        <dbReference type="EMBL" id="MCJ8208383.1"/>
    </source>
</evidence>
<comment type="subcellular location">
    <subcellularLocation>
        <location evidence="1">Cell envelope</location>
    </subcellularLocation>
</comment>
<dbReference type="GO" id="GO:0015562">
    <property type="term" value="F:efflux transmembrane transporter activity"/>
    <property type="evidence" value="ECO:0007669"/>
    <property type="project" value="TreeGrafter"/>
</dbReference>
<comment type="similarity">
    <text evidence="2">Belongs to the membrane fusion protein (MFP) (TC 8.A.1) family.</text>
</comment>
<dbReference type="Pfam" id="PF25917">
    <property type="entry name" value="BSH_RND"/>
    <property type="match status" value="1"/>
</dbReference>
<dbReference type="Pfam" id="PF25954">
    <property type="entry name" value="Beta-barrel_RND_2"/>
    <property type="match status" value="1"/>
</dbReference>
<organism evidence="8 9">
    <name type="scientific">Mucilaginibacter straminoryzae</name>
    <dbReference type="NCBI Taxonomy" id="2932774"/>
    <lineage>
        <taxon>Bacteria</taxon>
        <taxon>Pseudomonadati</taxon>
        <taxon>Bacteroidota</taxon>
        <taxon>Sphingobacteriia</taxon>
        <taxon>Sphingobacteriales</taxon>
        <taxon>Sphingobacteriaceae</taxon>
        <taxon>Mucilaginibacter</taxon>
    </lineage>
</organism>
<dbReference type="PROSITE" id="PS51257">
    <property type="entry name" value="PROKAR_LIPOPROTEIN"/>
    <property type="match status" value="1"/>
</dbReference>
<dbReference type="AlphaFoldDB" id="A0A9X2BBK7"/>
<feature type="signal peptide" evidence="4">
    <location>
        <begin position="1"/>
        <end position="19"/>
    </location>
</feature>
<proteinExistence type="inferred from homology"/>
<dbReference type="InterPro" id="IPR058792">
    <property type="entry name" value="Beta-barrel_RND_2"/>
</dbReference>
<feature type="domain" description="Multidrug resistance protein MdtA-like C-terminal permuted SH3" evidence="7">
    <location>
        <begin position="282"/>
        <end position="342"/>
    </location>
</feature>
<dbReference type="SUPFAM" id="SSF111369">
    <property type="entry name" value="HlyD-like secretion proteins"/>
    <property type="match status" value="1"/>
</dbReference>
<dbReference type="InterPro" id="IPR058627">
    <property type="entry name" value="MdtA-like_C"/>
</dbReference>
<dbReference type="PANTHER" id="PTHR30469:SF15">
    <property type="entry name" value="HLYD FAMILY OF SECRETION PROTEINS"/>
    <property type="match status" value="1"/>
</dbReference>
<dbReference type="NCBIfam" id="TIGR01730">
    <property type="entry name" value="RND_mfp"/>
    <property type="match status" value="1"/>
</dbReference>
<keyword evidence="9" id="KW-1185">Reference proteome</keyword>
<dbReference type="InterPro" id="IPR006143">
    <property type="entry name" value="RND_pump_MFP"/>
</dbReference>
<evidence type="ECO:0000313" key="9">
    <source>
        <dbReference type="Proteomes" id="UP001139450"/>
    </source>
</evidence>
<dbReference type="EMBL" id="JALJEJ010000001">
    <property type="protein sequence ID" value="MCJ8208383.1"/>
    <property type="molecule type" value="Genomic_DNA"/>
</dbReference>
<dbReference type="InterPro" id="IPR058625">
    <property type="entry name" value="MdtA-like_BSH"/>
</dbReference>
<evidence type="ECO:0000256" key="4">
    <source>
        <dbReference type="SAM" id="SignalP"/>
    </source>
</evidence>
<keyword evidence="4" id="KW-0732">Signal</keyword>